<dbReference type="Proteomes" id="UP000588806">
    <property type="component" value="Unassembled WGS sequence"/>
</dbReference>
<evidence type="ECO:0000256" key="2">
    <source>
        <dbReference type="ARBA" id="ARBA00022605"/>
    </source>
</evidence>
<evidence type="ECO:0000313" key="8">
    <source>
        <dbReference type="EMBL" id="NOG32762.1"/>
    </source>
</evidence>
<dbReference type="GO" id="GO:0019509">
    <property type="term" value="P:L-methionine salvage from methylthioadenosine"/>
    <property type="evidence" value="ECO:0007669"/>
    <property type="project" value="UniProtKB-UniRule"/>
</dbReference>
<comment type="function">
    <text evidence="6">Catalyzes the irreversible cleavage of the glycosidic bond in both 5'-methylthioadenosine (MTA) and S-adenosylhomocysteine (SAH/AdoHcy) to adenine and the corresponding thioribose, 5'-methylthioribose and S-ribosylhomocysteine, respectively. Also cleaves 5'-deoxyadenosine, a toxic by-product of radical S-adenosylmethionine (SAM) enzymes, into 5-deoxyribose and adenine.</text>
</comment>
<gene>
    <name evidence="6 8" type="primary">mtnN</name>
    <name evidence="8" type="ORF">HLB35_15190</name>
</gene>
<evidence type="ECO:0000256" key="5">
    <source>
        <dbReference type="ARBA" id="ARBA00050313"/>
    </source>
</evidence>
<keyword evidence="2 6" id="KW-0028">Amino-acid biosynthesis</keyword>
<dbReference type="EC" id="3.2.2.9" evidence="6"/>
<feature type="binding site" evidence="6">
    <location>
        <position position="154"/>
    </location>
    <ligand>
        <name>substrate</name>
    </ligand>
</feature>
<dbReference type="InterPro" id="IPR035994">
    <property type="entry name" value="Nucleoside_phosphorylase_sf"/>
</dbReference>
<dbReference type="PANTHER" id="PTHR46832:SF1">
    <property type="entry name" value="5'-METHYLTHIOADENOSINE_S-ADENOSYLHOMOCYSTEINE NUCLEOSIDASE"/>
    <property type="match status" value="1"/>
</dbReference>
<dbReference type="PANTHER" id="PTHR46832">
    <property type="entry name" value="5'-METHYLTHIOADENOSINE/S-ADENOSYLHOMOCYSTEINE NUCLEOSIDASE"/>
    <property type="match status" value="1"/>
</dbReference>
<feature type="domain" description="Nucleoside phosphorylase" evidence="7">
    <location>
        <begin position="4"/>
        <end position="230"/>
    </location>
</feature>
<comment type="similarity">
    <text evidence="6">Belongs to the PNP/UDP phosphorylase family. MtnN subfamily.</text>
</comment>
<reference evidence="8 9" key="1">
    <citation type="submission" date="2020-05" db="EMBL/GenBank/DDBJ databases">
        <authorList>
            <person name="Ruan W."/>
            <person name="Jeon C.O."/>
            <person name="Chun B.H."/>
        </authorList>
    </citation>
    <scope>NUCLEOTIDE SEQUENCE [LARGE SCALE GENOMIC DNA]</scope>
    <source>
        <strain evidence="8 9">TBZ9</strain>
    </source>
</reference>
<evidence type="ECO:0000256" key="6">
    <source>
        <dbReference type="HAMAP-Rule" id="MF_01684"/>
    </source>
</evidence>
<keyword evidence="3 6" id="KW-0378">Hydrolase</keyword>
<evidence type="ECO:0000256" key="4">
    <source>
        <dbReference type="ARBA" id="ARBA00023167"/>
    </source>
</evidence>
<dbReference type="InterPro" id="IPR010049">
    <property type="entry name" value="MTA_SAH_Nsdase"/>
</dbReference>
<feature type="active site" description="Proton donor" evidence="6">
    <location>
        <position position="199"/>
    </location>
</feature>
<accession>A0A7Y3TYV9</accession>
<comment type="caution">
    <text evidence="8">The sequence shown here is derived from an EMBL/GenBank/DDBJ whole genome shotgun (WGS) entry which is preliminary data.</text>
</comment>
<dbReference type="UniPathway" id="UPA00904">
    <property type="reaction ID" value="UER00871"/>
</dbReference>
<dbReference type="GO" id="GO:0005829">
    <property type="term" value="C:cytosol"/>
    <property type="evidence" value="ECO:0007669"/>
    <property type="project" value="TreeGrafter"/>
</dbReference>
<dbReference type="GO" id="GO:0009164">
    <property type="term" value="P:nucleoside catabolic process"/>
    <property type="evidence" value="ECO:0007669"/>
    <property type="project" value="InterPro"/>
</dbReference>
<dbReference type="NCBIfam" id="TIGR01704">
    <property type="entry name" value="MTA_SAH-Nsdase"/>
    <property type="match status" value="1"/>
</dbReference>
<evidence type="ECO:0000259" key="7">
    <source>
        <dbReference type="Pfam" id="PF01048"/>
    </source>
</evidence>
<evidence type="ECO:0000313" key="9">
    <source>
        <dbReference type="Proteomes" id="UP000588806"/>
    </source>
</evidence>
<comment type="pathway">
    <text evidence="1 6">Amino-acid biosynthesis; L-methionine biosynthesis via salvage pathway; S-methyl-5-thio-alpha-D-ribose 1-phosphate from S-methyl-5'-thioadenosine (hydrolase route): step 1/2.</text>
</comment>
<dbReference type="NCBIfam" id="NF004079">
    <property type="entry name" value="PRK05584.1"/>
    <property type="match status" value="1"/>
</dbReference>
<proteinExistence type="inferred from homology"/>
<keyword evidence="9" id="KW-1185">Reference proteome</keyword>
<comment type="catalytic activity">
    <reaction evidence="5">
        <text>5'-deoxyadenosine + H2O = 5-deoxy-D-ribose + adenine</text>
        <dbReference type="Rhea" id="RHEA:29859"/>
        <dbReference type="ChEBI" id="CHEBI:15377"/>
        <dbReference type="ChEBI" id="CHEBI:16708"/>
        <dbReference type="ChEBI" id="CHEBI:17319"/>
        <dbReference type="ChEBI" id="CHEBI:149540"/>
        <dbReference type="EC" id="3.2.2.9"/>
    </reaction>
    <physiologicalReaction direction="left-to-right" evidence="5">
        <dbReference type="Rhea" id="RHEA:29860"/>
    </physiologicalReaction>
</comment>
<dbReference type="Pfam" id="PF01048">
    <property type="entry name" value="PNP_UDP_1"/>
    <property type="match status" value="1"/>
</dbReference>
<feature type="active site" description="Proton acceptor" evidence="6">
    <location>
        <position position="13"/>
    </location>
</feature>
<evidence type="ECO:0000256" key="3">
    <source>
        <dbReference type="ARBA" id="ARBA00022801"/>
    </source>
</evidence>
<dbReference type="FunFam" id="3.40.50.1580:FF:000001">
    <property type="entry name" value="MTA/SAH nucleosidase family protein"/>
    <property type="match status" value="1"/>
</dbReference>
<dbReference type="EMBL" id="JABFHI010000009">
    <property type="protein sequence ID" value="NOG32762.1"/>
    <property type="molecule type" value="Genomic_DNA"/>
</dbReference>
<comment type="catalytic activity">
    <reaction evidence="6">
        <text>S-adenosyl-L-homocysteine + H2O = S-(5-deoxy-D-ribos-5-yl)-L-homocysteine + adenine</text>
        <dbReference type="Rhea" id="RHEA:17805"/>
        <dbReference type="ChEBI" id="CHEBI:15377"/>
        <dbReference type="ChEBI" id="CHEBI:16708"/>
        <dbReference type="ChEBI" id="CHEBI:57856"/>
        <dbReference type="ChEBI" id="CHEBI:58195"/>
        <dbReference type="EC" id="3.2.2.9"/>
    </reaction>
</comment>
<comment type="catalytic activity">
    <reaction evidence="6">
        <text>S-methyl-5'-thioadenosine + H2O = 5-(methylsulfanyl)-D-ribose + adenine</text>
        <dbReference type="Rhea" id="RHEA:13617"/>
        <dbReference type="ChEBI" id="CHEBI:15377"/>
        <dbReference type="ChEBI" id="CHEBI:16708"/>
        <dbReference type="ChEBI" id="CHEBI:17509"/>
        <dbReference type="ChEBI" id="CHEBI:78440"/>
        <dbReference type="EC" id="3.2.2.9"/>
    </reaction>
</comment>
<keyword evidence="4 6" id="KW-0486">Methionine biosynthesis</keyword>
<feature type="binding site" evidence="6">
    <location>
        <position position="79"/>
    </location>
    <ligand>
        <name>substrate</name>
    </ligand>
</feature>
<dbReference type="RefSeq" id="WP_171703225.1">
    <property type="nucleotide sequence ID" value="NZ_JABFHI010000009.1"/>
</dbReference>
<evidence type="ECO:0000256" key="1">
    <source>
        <dbReference type="ARBA" id="ARBA00004945"/>
    </source>
</evidence>
<dbReference type="GO" id="GO:0008930">
    <property type="term" value="F:methylthioadenosine nucleosidase activity"/>
    <property type="evidence" value="ECO:0007669"/>
    <property type="project" value="UniProtKB-UniRule"/>
</dbReference>
<name>A0A7Y3TYV9_9GAMM</name>
<dbReference type="GO" id="GO:0008782">
    <property type="term" value="F:adenosylhomocysteine nucleosidase activity"/>
    <property type="evidence" value="ECO:0007669"/>
    <property type="project" value="UniProtKB-UniRule"/>
</dbReference>
<dbReference type="SUPFAM" id="SSF53167">
    <property type="entry name" value="Purine and uridine phosphorylases"/>
    <property type="match status" value="1"/>
</dbReference>
<dbReference type="InterPro" id="IPR000845">
    <property type="entry name" value="Nucleoside_phosphorylase_d"/>
</dbReference>
<keyword evidence="8" id="KW-0326">Glycosidase</keyword>
<sequence>MKHIGIIGAMAQEVEILAGQLDNAQRHEHAGCTFYRGQRHGLDITILQSGIGKVNAAVGTAVLLERFQPQAIINTGSAGGFATDMKIGDVVISSEVRHHDVDVTAFGYELGQVPGMPAAFEADSGLKAHAQGAITVLNEVNVREGMIATGDSFMADPQRVAQLRQQFPAMLAVDMEAAAIAQSCHLFGVPFVVIRALSDIPGDTDNHLSFEQFLEVAAQHSSRMVDQMLKQIGAVTAA</sequence>
<protein>
    <recommendedName>
        <fullName evidence="6">5'-methylthioadenosine/S-adenosylhomocysteine nucleosidase</fullName>
        <shortName evidence="6">MTA/SAH nucleosidase</shortName>
        <shortName evidence="6">MTAN</shortName>
        <ecNumber evidence="6">3.2.2.9</ecNumber>
    </recommendedName>
    <alternativeName>
        <fullName evidence="6">5'-deoxyadenosine nucleosidase</fullName>
        <shortName evidence="6">DOA nucleosidase</shortName>
        <shortName evidence="6">dAdo nucleosidase</shortName>
    </alternativeName>
    <alternativeName>
        <fullName evidence="6">5'-methylthioadenosine nucleosidase</fullName>
        <shortName evidence="6">MTA nucleosidase</shortName>
    </alternativeName>
    <alternativeName>
        <fullName evidence="6">S-adenosylhomocysteine nucleosidase</fullName>
        <shortName evidence="6">AdoHcy nucleosidase</shortName>
        <shortName evidence="6">SAH nucleosidase</shortName>
        <shortName evidence="6">SRH nucleosidase</shortName>
    </alternativeName>
</protein>
<reference evidence="8 9" key="2">
    <citation type="submission" date="2020-06" db="EMBL/GenBank/DDBJ databases">
        <title>Halomonas songnenensis sp. nov., a moderately halophilic bacterium isolated from saline and alkaline soils.</title>
        <authorList>
            <person name="Jiang J."/>
            <person name="Pan Y."/>
        </authorList>
    </citation>
    <scope>NUCLEOTIDE SEQUENCE [LARGE SCALE GENOMIC DNA]</scope>
    <source>
        <strain evidence="8 9">TBZ9</strain>
    </source>
</reference>
<dbReference type="CDD" id="cd09008">
    <property type="entry name" value="MTAN"/>
    <property type="match status" value="1"/>
</dbReference>
<organism evidence="8 9">
    <name type="scientific">Vreelandella azerica</name>
    <dbReference type="NCBI Taxonomy" id="2732867"/>
    <lineage>
        <taxon>Bacteria</taxon>
        <taxon>Pseudomonadati</taxon>
        <taxon>Pseudomonadota</taxon>
        <taxon>Gammaproteobacteria</taxon>
        <taxon>Oceanospirillales</taxon>
        <taxon>Halomonadaceae</taxon>
        <taxon>Vreelandella</taxon>
    </lineage>
</organism>
<dbReference type="AlphaFoldDB" id="A0A7Y3TYV9"/>
<dbReference type="HAMAP" id="MF_01684">
    <property type="entry name" value="Salvage_MtnN"/>
    <property type="match status" value="1"/>
</dbReference>
<dbReference type="GO" id="GO:0019284">
    <property type="term" value="P:L-methionine salvage from S-adenosylmethionine"/>
    <property type="evidence" value="ECO:0007669"/>
    <property type="project" value="TreeGrafter"/>
</dbReference>
<feature type="binding site" evidence="6">
    <location>
        <begin position="175"/>
        <end position="176"/>
    </location>
    <ligand>
        <name>substrate</name>
    </ligand>
</feature>
<dbReference type="Gene3D" id="3.40.50.1580">
    <property type="entry name" value="Nucleoside phosphorylase domain"/>
    <property type="match status" value="1"/>
</dbReference>